<evidence type="ECO:0000313" key="2">
    <source>
        <dbReference type="Proteomes" id="UP000234505"/>
    </source>
</evidence>
<comment type="caution">
    <text evidence="1">The sequence shown here is derived from an EMBL/GenBank/DDBJ whole genome shotgun (WGS) entry which is preliminary data.</text>
</comment>
<proteinExistence type="predicted"/>
<organism evidence="1 2">
    <name type="scientific">Klebsiella michiganensis</name>
    <dbReference type="NCBI Taxonomy" id="1134687"/>
    <lineage>
        <taxon>Bacteria</taxon>
        <taxon>Pseudomonadati</taxon>
        <taxon>Pseudomonadota</taxon>
        <taxon>Gammaproteobacteria</taxon>
        <taxon>Enterobacterales</taxon>
        <taxon>Enterobacteriaceae</taxon>
        <taxon>Klebsiella/Raoultella group</taxon>
        <taxon>Klebsiella</taxon>
    </lineage>
</organism>
<protein>
    <submittedName>
        <fullName evidence="1">Uncharacterized protein</fullName>
    </submittedName>
</protein>
<gene>
    <name evidence="1" type="ORF">CWN50_06145</name>
</gene>
<dbReference type="Proteomes" id="UP000234505">
    <property type="component" value="Unassembled WGS sequence"/>
</dbReference>
<name>A0A2J4RI90_9ENTR</name>
<dbReference type="AlphaFoldDB" id="A0A2J4RI90"/>
<accession>A0A2J4RI90</accession>
<reference evidence="1 2" key="1">
    <citation type="submission" date="2017-11" db="EMBL/GenBank/DDBJ databases">
        <authorList>
            <person name="Han C.G."/>
        </authorList>
    </citation>
    <scope>NUCLEOTIDE SEQUENCE [LARGE SCALE GENOMIC DNA]</scope>
    <source>
        <strain evidence="1 2">A11</strain>
    </source>
</reference>
<dbReference type="EMBL" id="PIDS01000124">
    <property type="protein sequence ID" value="PLL42953.1"/>
    <property type="molecule type" value="Genomic_DNA"/>
</dbReference>
<evidence type="ECO:0000313" key="1">
    <source>
        <dbReference type="EMBL" id="PLL42953.1"/>
    </source>
</evidence>
<reference evidence="1 2" key="2">
    <citation type="submission" date="2018-01" db="EMBL/GenBank/DDBJ databases">
        <title>Genomic study of Klebsiella pneumoniae.</title>
        <authorList>
            <person name="Yang Y."/>
            <person name="Bicalho R."/>
        </authorList>
    </citation>
    <scope>NUCLEOTIDE SEQUENCE [LARGE SCALE GENOMIC DNA]</scope>
    <source>
        <strain evidence="1 2">A11</strain>
    </source>
</reference>
<sequence length="82" mass="9103">MTDSLIIFIPCSELPLQVNADAQDSPKSMSELLPLFQPECVFSYASKRLAADGLSVSSLCASRYRSIRPGYSRFPACLHIKY</sequence>